<dbReference type="GO" id="GO:0015297">
    <property type="term" value="F:antiporter activity"/>
    <property type="evidence" value="ECO:0007669"/>
    <property type="project" value="UniProtKB-KW"/>
</dbReference>
<keyword evidence="17" id="KW-1185">Reference proteome</keyword>
<dbReference type="PRINTS" id="PR01434">
    <property type="entry name" value="NADHDHGNASE5"/>
</dbReference>
<feature type="transmembrane region" description="Helical" evidence="10">
    <location>
        <begin position="745"/>
        <end position="763"/>
    </location>
</feature>
<dbReference type="AlphaFoldDB" id="A0A370U4D7"/>
<keyword evidence="5 9" id="KW-0812">Transmembrane</keyword>
<sequence>MNTLLCIPLLVLIGTIVPLCSARYSRTACAFLTAAMPALALFLVLELAPAILGGERFTTSIPWVPSIGLELAFRLDGLALLFSFLILGIGLLIILYARYYLSEKDNIGKFFSYLILFMFAMLGVVMSDNLIQIWVFWELTSISSFLLISFWGHKSDARKGARMALTITGAGGLFLLAGLLILGNVVGSFDLQTVLDSGDMIRAHALYPVIVVLILIGAFTKSAQFPFHFWLPNAMAAPTPVSAYLHSATMVKAGIFLMARFYPSLAGTELWFLIVSLTGLATFLLGGYLALFQHDLKGLLANSTISHLGLITLLLGMGSDLALVAAIFHIINHATFKASLFMAAGIIDHESGSRDMRQLNGLWKYMPYTATLAMVAASAMAGVPLLNGFLSKEMFFTETLHQGSLGSLSWMVPVLATLGGVLSVAYSTRFIHDVFFNGEPINLPKTPHEPPRYMRVPVEVLVALCLLVGILPSLIVGDLLYSASFAALNSPVPDYSLSIWHGFNLPLLMSFIAFFGGLLVYYNRQHLYKFQAQFPSNDPKLVFERSIQALVTWCKWFIGVFENGSLQRYTYFVLSFAIIVSAYPLLDLDTTAGQRPEIPLDALSITGAVLLTIGSLATVVWHRRRMVALLTLSVVGLIVSLAFAKFSAPDLALTQLSVEVVTIILLMLALFFLPQKTPKESSPRRVVRDLGISAMIGGIIGTVIYAIMTRPLDTISTFFTENSKTGGGGTNVVNVILVDFRGFDTLGEITVLGIAALGIFKLISRMRLYMPSSDDGGRPWSSDRHPLMLSVVSQSLLPLALLVSAYIFLRGHNMPGGGFIAGLITSVAIIQQYVAHGVDWIKDRLKLDYQIMIGSGIGIAALTGLGSWFFGESFLTSWFDYFYLPVIGKFELASAMLFDLGVFLTVVGATMLILANLGQLTTSERPVHEEDA</sequence>
<reference evidence="16 17" key="1">
    <citation type="submission" date="2018-06" db="EMBL/GenBank/DDBJ databases">
        <title>Marinomonas sp. YLB-05 draft genome sequence.</title>
        <authorList>
            <person name="Yu L."/>
            <person name="Tang X."/>
        </authorList>
    </citation>
    <scope>NUCLEOTIDE SEQUENCE [LARGE SCALE GENOMIC DNA]</scope>
    <source>
        <strain evidence="16 17">YLB-05</strain>
    </source>
</reference>
<keyword evidence="2" id="KW-0813">Transport</keyword>
<feature type="transmembrane region" description="Helical" evidence="10">
    <location>
        <begin position="299"/>
        <end position="317"/>
    </location>
</feature>
<feature type="transmembrane region" description="Helical" evidence="10">
    <location>
        <begin position="627"/>
        <end position="646"/>
    </location>
</feature>
<dbReference type="GO" id="GO:0006811">
    <property type="term" value="P:monoatomic ion transport"/>
    <property type="evidence" value="ECO:0007669"/>
    <property type="project" value="UniProtKB-KW"/>
</dbReference>
<accession>A0A370U4D7</accession>
<dbReference type="NCBIfam" id="NF009288">
    <property type="entry name" value="PRK12648.1"/>
    <property type="match status" value="1"/>
</dbReference>
<dbReference type="InterPro" id="IPR046806">
    <property type="entry name" value="MrpA_C/MbhE"/>
</dbReference>
<gene>
    <name evidence="16" type="ORF">DN730_18645</name>
</gene>
<keyword evidence="4" id="KW-1003">Cell membrane</keyword>
<feature type="transmembrane region" description="Helical" evidence="10">
    <location>
        <begin position="847"/>
        <end position="870"/>
    </location>
</feature>
<feature type="transmembrane region" description="Helical" evidence="10">
    <location>
        <begin position="271"/>
        <end position="292"/>
    </location>
</feature>
<dbReference type="Proteomes" id="UP000254326">
    <property type="component" value="Unassembled WGS sequence"/>
</dbReference>
<evidence type="ECO:0000259" key="15">
    <source>
        <dbReference type="Pfam" id="PF20501"/>
    </source>
</evidence>
<feature type="transmembrane region" description="Helical" evidence="10">
    <location>
        <begin position="503"/>
        <end position="522"/>
    </location>
</feature>
<dbReference type="Pfam" id="PF00361">
    <property type="entry name" value="Proton_antipo_M"/>
    <property type="match status" value="1"/>
</dbReference>
<dbReference type="OrthoDB" id="9811798at2"/>
<evidence type="ECO:0000256" key="6">
    <source>
        <dbReference type="ARBA" id="ARBA00022989"/>
    </source>
</evidence>
<dbReference type="PANTHER" id="PTHR43373">
    <property type="entry name" value="NA(+)/H(+) ANTIPORTER SUBUNIT"/>
    <property type="match status" value="1"/>
</dbReference>
<feature type="transmembrane region" description="Helical" evidence="10">
    <location>
        <begin position="241"/>
        <end position="259"/>
    </location>
</feature>
<feature type="transmembrane region" description="Helical" evidence="10">
    <location>
        <begin position="323"/>
        <end position="347"/>
    </location>
</feature>
<dbReference type="Pfam" id="PF13244">
    <property type="entry name" value="MbhD"/>
    <property type="match status" value="1"/>
</dbReference>
<dbReference type="InterPro" id="IPR050616">
    <property type="entry name" value="CPA3_Na-H_Antiporter_A"/>
</dbReference>
<evidence type="ECO:0000259" key="13">
    <source>
        <dbReference type="Pfam" id="PF04039"/>
    </source>
</evidence>
<evidence type="ECO:0000259" key="12">
    <source>
        <dbReference type="Pfam" id="PF00662"/>
    </source>
</evidence>
<evidence type="ECO:0000256" key="8">
    <source>
        <dbReference type="ARBA" id="ARBA00023136"/>
    </source>
</evidence>
<evidence type="ECO:0000313" key="17">
    <source>
        <dbReference type="Proteomes" id="UP000254326"/>
    </source>
</evidence>
<comment type="caution">
    <text evidence="16">The sequence shown here is derived from an EMBL/GenBank/DDBJ whole genome shotgun (WGS) entry which is preliminary data.</text>
</comment>
<feature type="domain" description="NADH:quinone oxidoreductase/Mrp antiporter transmembrane" evidence="11">
    <location>
        <begin position="127"/>
        <end position="402"/>
    </location>
</feature>
<evidence type="ECO:0000256" key="9">
    <source>
        <dbReference type="RuleBase" id="RU000320"/>
    </source>
</evidence>
<protein>
    <submittedName>
        <fullName evidence="16">Monovalent cation/H+ antiporter subunit A</fullName>
    </submittedName>
</protein>
<feature type="transmembrane region" description="Helical" evidence="10">
    <location>
        <begin position="460"/>
        <end position="483"/>
    </location>
</feature>
<feature type="domain" description="NADH-Ubiquinone oxidoreductase (complex I) chain 5 N-terminal" evidence="12">
    <location>
        <begin position="66"/>
        <end position="111"/>
    </location>
</feature>
<evidence type="ECO:0000256" key="7">
    <source>
        <dbReference type="ARBA" id="ARBA00023065"/>
    </source>
</evidence>
<dbReference type="Pfam" id="PF04039">
    <property type="entry name" value="MnhB"/>
    <property type="match status" value="1"/>
</dbReference>
<dbReference type="InterPro" id="IPR007182">
    <property type="entry name" value="MnhB"/>
</dbReference>
<dbReference type="PANTHER" id="PTHR43373:SF1">
    <property type="entry name" value="NA(+)_H(+) ANTIPORTER SUBUNIT A"/>
    <property type="match status" value="1"/>
</dbReference>
<feature type="transmembrane region" description="Helical" evidence="10">
    <location>
        <begin position="890"/>
        <end position="915"/>
    </location>
</feature>
<dbReference type="InterPro" id="IPR025383">
    <property type="entry name" value="MrpA_C/MbhD"/>
</dbReference>
<evidence type="ECO:0000259" key="14">
    <source>
        <dbReference type="Pfam" id="PF13244"/>
    </source>
</evidence>
<feature type="transmembrane region" description="Helical" evidence="10">
    <location>
        <begin position="598"/>
        <end position="620"/>
    </location>
</feature>
<keyword evidence="7" id="KW-0406">Ion transport</keyword>
<feature type="transmembrane region" description="Helical" evidence="10">
    <location>
        <begin position="164"/>
        <end position="189"/>
    </location>
</feature>
<dbReference type="InterPro" id="IPR001750">
    <property type="entry name" value="ND/Mrp_TM"/>
</dbReference>
<feature type="transmembrane region" description="Helical" evidence="10">
    <location>
        <begin position="368"/>
        <end position="390"/>
    </location>
</feature>
<dbReference type="RefSeq" id="WP_115469639.1">
    <property type="nucleotide sequence ID" value="NZ_QKRA01000018.1"/>
</dbReference>
<evidence type="ECO:0000259" key="11">
    <source>
        <dbReference type="Pfam" id="PF00361"/>
    </source>
</evidence>
<feature type="domain" description="Na+/H+ antiporter MnhB subunit-related protein" evidence="13">
    <location>
        <begin position="788"/>
        <end position="911"/>
    </location>
</feature>
<dbReference type="Pfam" id="PF20501">
    <property type="entry name" value="MbhE"/>
    <property type="match status" value="1"/>
</dbReference>
<evidence type="ECO:0000256" key="3">
    <source>
        <dbReference type="ARBA" id="ARBA00022449"/>
    </source>
</evidence>
<feature type="transmembrane region" description="Helical" evidence="10">
    <location>
        <begin position="652"/>
        <end position="674"/>
    </location>
</feature>
<evidence type="ECO:0000256" key="1">
    <source>
        <dbReference type="ARBA" id="ARBA00004651"/>
    </source>
</evidence>
<evidence type="ECO:0000256" key="5">
    <source>
        <dbReference type="ARBA" id="ARBA00022692"/>
    </source>
</evidence>
<organism evidence="16 17">
    <name type="scientific">Marinomonas piezotolerans</name>
    <dbReference type="NCBI Taxonomy" id="2213058"/>
    <lineage>
        <taxon>Bacteria</taxon>
        <taxon>Pseudomonadati</taxon>
        <taxon>Pseudomonadota</taxon>
        <taxon>Gammaproteobacteria</taxon>
        <taxon>Oceanospirillales</taxon>
        <taxon>Oceanospirillaceae</taxon>
        <taxon>Marinomonas</taxon>
    </lineage>
</organism>
<feature type="transmembrane region" description="Helical" evidence="10">
    <location>
        <begin position="686"/>
        <end position="708"/>
    </location>
</feature>
<feature type="domain" description="MrpA C-terminal/MbhD" evidence="14">
    <location>
        <begin position="611"/>
        <end position="675"/>
    </location>
</feature>
<evidence type="ECO:0000313" key="16">
    <source>
        <dbReference type="EMBL" id="RDL42627.1"/>
    </source>
</evidence>
<feature type="domain" description="MrpA C-terminal/MbhE" evidence="15">
    <location>
        <begin position="685"/>
        <end position="768"/>
    </location>
</feature>
<feature type="transmembrane region" description="Helical" evidence="10">
    <location>
        <begin position="110"/>
        <end position="127"/>
    </location>
</feature>
<keyword evidence="8 10" id="KW-0472">Membrane</keyword>
<feature type="transmembrane region" description="Helical" evidence="10">
    <location>
        <begin position="201"/>
        <end position="220"/>
    </location>
</feature>
<feature type="transmembrane region" description="Helical" evidence="10">
    <location>
        <begin position="569"/>
        <end position="586"/>
    </location>
</feature>
<evidence type="ECO:0000256" key="2">
    <source>
        <dbReference type="ARBA" id="ARBA00022448"/>
    </source>
</evidence>
<dbReference type="InterPro" id="IPR001516">
    <property type="entry name" value="Proton_antipo_N"/>
</dbReference>
<feature type="transmembrane region" description="Helical" evidence="10">
    <location>
        <begin position="787"/>
        <end position="809"/>
    </location>
</feature>
<proteinExistence type="predicted"/>
<keyword evidence="3" id="KW-0050">Antiport</keyword>
<feature type="transmembrane region" description="Helical" evidence="10">
    <location>
        <begin position="410"/>
        <end position="428"/>
    </location>
</feature>
<dbReference type="Pfam" id="PF00662">
    <property type="entry name" value="Proton_antipo_N"/>
    <property type="match status" value="1"/>
</dbReference>
<evidence type="ECO:0000256" key="4">
    <source>
        <dbReference type="ARBA" id="ARBA00022475"/>
    </source>
</evidence>
<evidence type="ECO:0000256" key="10">
    <source>
        <dbReference type="SAM" id="Phobius"/>
    </source>
</evidence>
<dbReference type="GO" id="GO:0005886">
    <property type="term" value="C:plasma membrane"/>
    <property type="evidence" value="ECO:0007669"/>
    <property type="project" value="UniProtKB-SubCell"/>
</dbReference>
<keyword evidence="6 10" id="KW-1133">Transmembrane helix</keyword>
<name>A0A370U4D7_9GAMM</name>
<feature type="transmembrane region" description="Helical" evidence="10">
    <location>
        <begin position="815"/>
        <end position="835"/>
    </location>
</feature>
<comment type="subcellular location">
    <subcellularLocation>
        <location evidence="1">Cell membrane</location>
        <topology evidence="1">Multi-pass membrane protein</topology>
    </subcellularLocation>
    <subcellularLocation>
        <location evidence="9">Membrane</location>
        <topology evidence="9">Multi-pass membrane protein</topology>
    </subcellularLocation>
</comment>
<feature type="transmembrane region" description="Helical" evidence="10">
    <location>
        <begin position="78"/>
        <end position="98"/>
    </location>
</feature>
<feature type="transmembrane region" description="Helical" evidence="10">
    <location>
        <begin position="133"/>
        <end position="152"/>
    </location>
</feature>
<dbReference type="EMBL" id="QKRA01000018">
    <property type="protein sequence ID" value="RDL42627.1"/>
    <property type="molecule type" value="Genomic_DNA"/>
</dbReference>